<keyword evidence="1" id="KW-0479">Metal-binding</keyword>
<feature type="region of interest" description="Disordered" evidence="5">
    <location>
        <begin position="1"/>
        <end position="20"/>
    </location>
</feature>
<dbReference type="EMBL" id="BLZA01000021">
    <property type="protein sequence ID" value="GHJ87356.1"/>
    <property type="molecule type" value="Genomic_DNA"/>
</dbReference>
<dbReference type="OrthoDB" id="6105938at2759"/>
<evidence type="ECO:0000256" key="4">
    <source>
        <dbReference type="PROSITE-ProRule" id="PRU00175"/>
    </source>
</evidence>
<feature type="compositionally biased region" description="Acidic residues" evidence="5">
    <location>
        <begin position="415"/>
        <end position="424"/>
    </location>
</feature>
<feature type="domain" description="RING-type" evidence="6">
    <location>
        <begin position="217"/>
        <end position="279"/>
    </location>
</feature>
<gene>
    <name evidence="7" type="ORF">NliqN6_3758</name>
</gene>
<dbReference type="AlphaFoldDB" id="A0A8H3YH67"/>
<evidence type="ECO:0000259" key="6">
    <source>
        <dbReference type="PROSITE" id="PS50089"/>
    </source>
</evidence>
<name>A0A8H3YH67_9TREE</name>
<dbReference type="Gene3D" id="3.30.40.10">
    <property type="entry name" value="Zinc/RING finger domain, C3HC4 (zinc finger)"/>
    <property type="match status" value="1"/>
</dbReference>
<feature type="compositionally biased region" description="Basic and acidic residues" evidence="5">
    <location>
        <begin position="99"/>
        <end position="109"/>
    </location>
</feature>
<dbReference type="InterPro" id="IPR027370">
    <property type="entry name" value="Znf-RING_euk"/>
</dbReference>
<dbReference type="SUPFAM" id="SSF57850">
    <property type="entry name" value="RING/U-box"/>
    <property type="match status" value="1"/>
</dbReference>
<dbReference type="Proteomes" id="UP000620104">
    <property type="component" value="Unassembled WGS sequence"/>
</dbReference>
<proteinExistence type="predicted"/>
<keyword evidence="8" id="KW-1185">Reference proteome</keyword>
<evidence type="ECO:0000313" key="7">
    <source>
        <dbReference type="EMBL" id="GHJ87356.1"/>
    </source>
</evidence>
<evidence type="ECO:0000256" key="1">
    <source>
        <dbReference type="ARBA" id="ARBA00022723"/>
    </source>
</evidence>
<dbReference type="InterPro" id="IPR013083">
    <property type="entry name" value="Znf_RING/FYVE/PHD"/>
</dbReference>
<dbReference type="InterPro" id="IPR001841">
    <property type="entry name" value="Znf_RING"/>
</dbReference>
<protein>
    <recommendedName>
        <fullName evidence="6">RING-type domain-containing protein</fullName>
    </recommendedName>
</protein>
<feature type="region of interest" description="Disordered" evidence="5">
    <location>
        <begin position="28"/>
        <end position="129"/>
    </location>
</feature>
<evidence type="ECO:0000256" key="3">
    <source>
        <dbReference type="ARBA" id="ARBA00022833"/>
    </source>
</evidence>
<feature type="compositionally biased region" description="Acidic residues" evidence="5">
    <location>
        <begin position="510"/>
        <end position="519"/>
    </location>
</feature>
<dbReference type="GO" id="GO:0008270">
    <property type="term" value="F:zinc ion binding"/>
    <property type="evidence" value="ECO:0007669"/>
    <property type="project" value="UniProtKB-KW"/>
</dbReference>
<feature type="region of interest" description="Disordered" evidence="5">
    <location>
        <begin position="470"/>
        <end position="652"/>
    </location>
</feature>
<dbReference type="PROSITE" id="PS50089">
    <property type="entry name" value="ZF_RING_2"/>
    <property type="match status" value="1"/>
</dbReference>
<evidence type="ECO:0000256" key="5">
    <source>
        <dbReference type="SAM" id="MobiDB-lite"/>
    </source>
</evidence>
<dbReference type="PANTHER" id="PTHR12109">
    <property type="entry name" value="RING FINGER PROTEIN 141-RELATED"/>
    <property type="match status" value="1"/>
</dbReference>
<dbReference type="Pfam" id="PF13445">
    <property type="entry name" value="zf-RING_UBOX"/>
    <property type="match status" value="1"/>
</dbReference>
<dbReference type="InterPro" id="IPR047126">
    <property type="entry name" value="RNF141-like"/>
</dbReference>
<feature type="compositionally biased region" description="Basic and acidic residues" evidence="5">
    <location>
        <begin position="499"/>
        <end position="509"/>
    </location>
</feature>
<feature type="region of interest" description="Disordered" evidence="5">
    <location>
        <begin position="404"/>
        <end position="424"/>
    </location>
</feature>
<evidence type="ECO:0000313" key="8">
    <source>
        <dbReference type="Proteomes" id="UP000620104"/>
    </source>
</evidence>
<comment type="caution">
    <text evidence="7">The sequence shown here is derived from an EMBL/GenBank/DDBJ whole genome shotgun (WGS) entry which is preliminary data.</text>
</comment>
<keyword evidence="3" id="KW-0862">Zinc</keyword>
<keyword evidence="2 4" id="KW-0863">Zinc-finger</keyword>
<reference evidence="7" key="1">
    <citation type="submission" date="2020-07" db="EMBL/GenBank/DDBJ databases">
        <title>Draft Genome Sequence of a Deep-Sea Yeast, Naganishia (Cryptococcus) liquefaciens strain N6.</title>
        <authorList>
            <person name="Han Y.W."/>
            <person name="Kajitani R."/>
            <person name="Morimoto H."/>
            <person name="Parhat M."/>
            <person name="Tsubouchi H."/>
            <person name="Bakenova O."/>
            <person name="Ogata M."/>
            <person name="Argunhan B."/>
            <person name="Aoki R."/>
            <person name="Kajiwara S."/>
            <person name="Itoh T."/>
            <person name="Iwasaki H."/>
        </authorList>
    </citation>
    <scope>NUCLEOTIDE SEQUENCE</scope>
    <source>
        <strain evidence="7">N6</strain>
    </source>
</reference>
<feature type="compositionally biased region" description="Low complexity" evidence="5">
    <location>
        <begin position="115"/>
        <end position="128"/>
    </location>
</feature>
<evidence type="ECO:0000256" key="2">
    <source>
        <dbReference type="ARBA" id="ARBA00022771"/>
    </source>
</evidence>
<sequence>MPRSHRGPARNPRSMPLIGRARRRLALTSALNNPTSLPDAMDAPSEASDSLGPTFTLATGRLPPEDADSRLALRPLVSNSSSSESKPLRHEQRKRRRIQKEDSEEHLAPVDHGVADSSAKATSAGSSSLVVQPDTAIPTVNASISDTAAHFLFANVRTTQEQLRDRSELLAAQERNAKLEARMATLGKEVAFKNDNQKQLLSGHHSTLERFKQNFTCNICFELFRDPHAVVPCGHTACAPCLLQWFGSINSLLRPPQQIEDGEIAEYLRKHTKCCFTCRAAVTYKPIPSYILQDTVQALSLQMAVQDSEMNPAEAFPQSVMASGDRATMWDAVFKPTTRQRWFVDEEDHGVRRCGSCGYELDGRWCLQCDEVFSDISDVSGSEHYSSDDSLAFRIPHAFFPGAELEGNETRWPGEESDDDDEDEFYGRAREWQIEPDDRSILNQDLHPNIRLVARQRPRNTLQRQDFQFDFGGTDLDHRSSDGGDTYEGSFIDDEDDSGMERHFVRGDDYDREDSDPSDFDISGSDRSGSLDRYGRPTHLAGRQVAYSPSHDGSSQEDIHIAGAGHSHGRSMQGNQDGSGSGIESWDERMTGNRPRPAAYRVRTALANSLEPPPGGRLVNGESSSLEGRLEHSPPIRRTRRRIISATPSEDD</sequence>
<accession>A0A8H3YH67</accession>
<organism evidence="7 8">
    <name type="scientific">Naganishia liquefaciens</name>
    <dbReference type="NCBI Taxonomy" id="104408"/>
    <lineage>
        <taxon>Eukaryota</taxon>
        <taxon>Fungi</taxon>
        <taxon>Dikarya</taxon>
        <taxon>Basidiomycota</taxon>
        <taxon>Agaricomycotina</taxon>
        <taxon>Tremellomycetes</taxon>
        <taxon>Filobasidiales</taxon>
        <taxon>Filobasidiaceae</taxon>
        <taxon>Naganishia</taxon>
    </lineage>
</organism>
<feature type="compositionally biased region" description="Polar residues" evidence="5">
    <location>
        <begin position="47"/>
        <end position="57"/>
    </location>
</feature>